<keyword evidence="1" id="KW-0732">Signal</keyword>
<proteinExistence type="predicted"/>
<keyword evidence="3" id="KW-1185">Reference proteome</keyword>
<gene>
    <name evidence="2" type="ORF">KPC_3056</name>
</gene>
<evidence type="ECO:0000313" key="3">
    <source>
        <dbReference type="Proteomes" id="UP000245974"/>
    </source>
</evidence>
<reference evidence="3" key="1">
    <citation type="submission" date="2018-03" db="EMBL/GenBank/DDBJ databases">
        <authorList>
            <person name="Blom J."/>
        </authorList>
    </citation>
    <scope>NUCLEOTIDE SEQUENCE [LARGE SCALE GENOMIC DNA]</scope>
    <source>
        <strain evidence="3">KPC-SM-21</strain>
    </source>
</reference>
<dbReference type="Proteomes" id="UP000245974">
    <property type="component" value="Unassembled WGS sequence"/>
</dbReference>
<accession>A0A2U3N2H7</accession>
<feature type="chain" id="PRO_5015775780" evidence="1">
    <location>
        <begin position="23"/>
        <end position="176"/>
    </location>
</feature>
<evidence type="ECO:0000256" key="1">
    <source>
        <dbReference type="SAM" id="SignalP"/>
    </source>
</evidence>
<dbReference type="RefSeq" id="WP_121975289.1">
    <property type="nucleotide sequence ID" value="NZ_OOGT01000185.1"/>
</dbReference>
<name>A0A2U3N2H7_9GAMM</name>
<dbReference type="OrthoDB" id="6712576at2"/>
<evidence type="ECO:0000313" key="2">
    <source>
        <dbReference type="EMBL" id="SPL71878.1"/>
    </source>
</evidence>
<sequence>MKNTFFLSICLLNILLSQSSFAEDKCENKETTNLSIFKKNDYKFHTEICYLENGAYLNNYLINSDQKLFIQKSEDFAAKEIPEVKAVSIYRSKSSKTPILITINSAYYCCTPQMEGNNYNVNLYEIKKINHKLTLKDITKILGEDSEGFEGLAEGRIHYKFKDILSIKKWLDINYK</sequence>
<protein>
    <submittedName>
        <fullName evidence="2">Uncharacterized protein</fullName>
    </submittedName>
</protein>
<dbReference type="EMBL" id="OOGT01000185">
    <property type="protein sequence ID" value="SPL71878.1"/>
    <property type="molecule type" value="Genomic_DNA"/>
</dbReference>
<feature type="signal peptide" evidence="1">
    <location>
        <begin position="1"/>
        <end position="22"/>
    </location>
</feature>
<organism evidence="2 3">
    <name type="scientific">Acinetobacter stercoris</name>
    <dbReference type="NCBI Taxonomy" id="2126983"/>
    <lineage>
        <taxon>Bacteria</taxon>
        <taxon>Pseudomonadati</taxon>
        <taxon>Pseudomonadota</taxon>
        <taxon>Gammaproteobacteria</taxon>
        <taxon>Moraxellales</taxon>
        <taxon>Moraxellaceae</taxon>
        <taxon>Acinetobacter</taxon>
    </lineage>
</organism>
<dbReference type="InParanoid" id="A0A2U3N2H7"/>
<dbReference type="AlphaFoldDB" id="A0A2U3N2H7"/>